<dbReference type="InterPro" id="IPR015046">
    <property type="entry name" value="LciA_Immunity-like"/>
</dbReference>
<dbReference type="Proteomes" id="UP000192095">
    <property type="component" value="Chromosome"/>
</dbReference>
<dbReference type="Pfam" id="PF08951">
    <property type="entry name" value="EntA_Immun"/>
    <property type="match status" value="1"/>
</dbReference>
<dbReference type="Proteomes" id="UP000192067">
    <property type="component" value="Chromosome"/>
</dbReference>
<proteinExistence type="predicted"/>
<dbReference type="EMBL" id="LKLS01000124">
    <property type="protein sequence ID" value="KSU17703.1"/>
    <property type="molecule type" value="Genomic_DNA"/>
</dbReference>
<evidence type="ECO:0000313" key="6">
    <source>
        <dbReference type="Proteomes" id="UP000192095"/>
    </source>
</evidence>
<reference evidence="3" key="3">
    <citation type="journal article" date="2017" name="Genome Announc.">
        <title>Draft Genome Sequences of 24 Lactococcus lactis Strains.</title>
        <authorList>
            <person name="Backus L."/>
            <person name="Wels M."/>
            <person name="Boekhorst J."/>
            <person name="Dijkstra A.R."/>
            <person name="Beerthuyzen M."/>
            <person name="Kelly W.J."/>
            <person name="Siezen R.J."/>
            <person name="van Hijum S.A."/>
            <person name="Bachmann H."/>
        </authorList>
    </citation>
    <scope>NUCLEOTIDE SEQUENCE</scope>
    <source>
        <strain evidence="3">LMG9447</strain>
    </source>
</reference>
<dbReference type="CDD" id="cd21059">
    <property type="entry name" value="LciA-like"/>
    <property type="match status" value="1"/>
</dbReference>
<dbReference type="Proteomes" id="UP000053612">
    <property type="component" value="Unassembled WGS sequence"/>
</dbReference>
<dbReference type="GO" id="GO:0030153">
    <property type="term" value="P:bacteriocin immunity"/>
    <property type="evidence" value="ECO:0007669"/>
    <property type="project" value="InterPro"/>
</dbReference>
<reference evidence="2" key="4">
    <citation type="submission" date="2023-07" db="EMBL/GenBank/DDBJ databases">
        <authorList>
            <person name="McDonnell B."/>
        </authorList>
    </citation>
    <scope>NUCLEOTIDE SEQUENCE</scope>
    <source>
        <strain evidence="2">UC06</strain>
    </source>
</reference>
<dbReference type="AlphaFoldDB" id="A0A0A7T2X9"/>
<evidence type="ECO:0000313" key="5">
    <source>
        <dbReference type="Proteomes" id="UP000192067"/>
    </source>
</evidence>
<gene>
    <name evidence="2" type="ORF">LLUC06_1839</name>
    <name evidence="1" type="ORF">LLUC11_1663</name>
    <name evidence="3" type="ORF">LMG9449_1508</name>
</gene>
<evidence type="ECO:0000313" key="2">
    <source>
        <dbReference type="EMBL" id="ARE21381.1"/>
    </source>
</evidence>
<reference evidence="5 6" key="2">
    <citation type="journal article" date="2017" name="BMC Genomics">
        <title>Comparative and functional genomics of the Lactococcus lactis taxon; insights into evolution and niche adaptation.</title>
        <authorList>
            <person name="Kelleher P."/>
            <person name="Bottacini F."/>
            <person name="Mahony J."/>
            <person name="Kilcawley K.N."/>
            <person name="van Sinderen D."/>
        </authorList>
    </citation>
    <scope>NUCLEOTIDE SEQUENCE [LARGE SCALE GENOMIC DNA]</scope>
    <source>
        <strain evidence="2 6">UC06</strain>
        <strain evidence="1 5">UC11</strain>
    </source>
</reference>
<reference evidence="4" key="1">
    <citation type="submission" date="2015-10" db="EMBL/GenBank/DDBJ databases">
        <title>Draft Genome Sequences of 11 Lactococcus lactis subspecies cremoris strains.</title>
        <authorList>
            <person name="Wels M."/>
            <person name="Backus L."/>
            <person name="Boekhorst J."/>
            <person name="Dijkstra A."/>
            <person name="Beerthuizen M."/>
            <person name="Kelly W."/>
            <person name="Siezen R."/>
            <person name="Bachmann H."/>
            <person name="Van Hijum S."/>
        </authorList>
    </citation>
    <scope>NUCLEOTIDE SEQUENCE [LARGE SCALE GENOMIC DNA]</scope>
    <source>
        <strain evidence="4">LMG9449</strain>
    </source>
</reference>
<organism evidence="3 4">
    <name type="scientific">Lactococcus lactis subsp. lactis</name>
    <name type="common">Streptococcus lactis</name>
    <dbReference type="NCBI Taxonomy" id="1360"/>
    <lineage>
        <taxon>Bacteria</taxon>
        <taxon>Bacillati</taxon>
        <taxon>Bacillota</taxon>
        <taxon>Bacilli</taxon>
        <taxon>Lactobacillales</taxon>
        <taxon>Streptococcaceae</taxon>
        <taxon>Lactococcus</taxon>
    </lineage>
</organism>
<dbReference type="PATRIC" id="fig|1360.100.peg.1972"/>
<evidence type="ECO:0000313" key="1">
    <source>
        <dbReference type="EMBL" id="ARE13992.1"/>
    </source>
</evidence>
<dbReference type="EMBL" id="CP015904">
    <property type="protein sequence ID" value="ARE13992.1"/>
    <property type="molecule type" value="Genomic_DNA"/>
</dbReference>
<evidence type="ECO:0000313" key="4">
    <source>
        <dbReference type="Proteomes" id="UP000053612"/>
    </source>
</evidence>
<accession>A0A0A7T2X9</accession>
<sequence length="91" mass="10519">MVKKASEAEILEELYDLILSKTLNSKEREVLVQSKNNLEKGNYTPKVINDLQHSLAPLARKQELSSEVVRFYLQLSQQFIERGQRGSWLSL</sequence>
<protein>
    <submittedName>
        <fullName evidence="2">Bacteriocin immunity protein</fullName>
    </submittedName>
</protein>
<dbReference type="RefSeq" id="WP_012898279.1">
    <property type="nucleotide sequence ID" value="NZ_CAKMAO010000002.1"/>
</dbReference>
<name>A0A0A7T2X9_LACLL</name>
<dbReference type="EMBL" id="CP015902">
    <property type="protein sequence ID" value="ARE21381.1"/>
    <property type="molecule type" value="Genomic_DNA"/>
</dbReference>
<evidence type="ECO:0000313" key="3">
    <source>
        <dbReference type="EMBL" id="KSU17703.1"/>
    </source>
</evidence>